<proteinExistence type="predicted"/>
<organism evidence="1">
    <name type="scientific">marine sediment metagenome</name>
    <dbReference type="NCBI Taxonomy" id="412755"/>
    <lineage>
        <taxon>unclassified sequences</taxon>
        <taxon>metagenomes</taxon>
        <taxon>ecological metagenomes</taxon>
    </lineage>
</organism>
<sequence length="141" mass="16204">MNLFKLKKDGKTVGYMKFDGAKPLYQKYPFEAWHGNNEFTPLLCNCKITELSILPYVCDDKNGDKVFAGDTLQSTRKIGDRTLNGRPPSKNSTLRRMYGTTTVVFHDGGYYIKKRSKRGLKYPLNSLAVRYLQLELIKEKP</sequence>
<comment type="caution">
    <text evidence="1">The sequence shown here is derived from an EMBL/GenBank/DDBJ whole genome shotgun (WGS) entry which is preliminary data.</text>
</comment>
<evidence type="ECO:0008006" key="2">
    <source>
        <dbReference type="Google" id="ProtNLM"/>
    </source>
</evidence>
<reference evidence="1" key="1">
    <citation type="journal article" date="2015" name="Nature">
        <title>Complex archaea that bridge the gap between prokaryotes and eukaryotes.</title>
        <authorList>
            <person name="Spang A."/>
            <person name="Saw J.H."/>
            <person name="Jorgensen S.L."/>
            <person name="Zaremba-Niedzwiedzka K."/>
            <person name="Martijn J."/>
            <person name="Lind A.E."/>
            <person name="van Eijk R."/>
            <person name="Schleper C."/>
            <person name="Guy L."/>
            <person name="Ettema T.J."/>
        </authorList>
    </citation>
    <scope>NUCLEOTIDE SEQUENCE</scope>
</reference>
<gene>
    <name evidence="1" type="ORF">LCGC14_0346310</name>
</gene>
<protein>
    <recommendedName>
        <fullName evidence="2">YopX protein domain-containing protein</fullName>
    </recommendedName>
</protein>
<name>A0A0F9THZ1_9ZZZZ</name>
<dbReference type="EMBL" id="LAZR01000256">
    <property type="protein sequence ID" value="KKN78859.1"/>
    <property type="molecule type" value="Genomic_DNA"/>
</dbReference>
<dbReference type="AlphaFoldDB" id="A0A0F9THZ1"/>
<accession>A0A0F9THZ1</accession>
<evidence type="ECO:0000313" key="1">
    <source>
        <dbReference type="EMBL" id="KKN78859.1"/>
    </source>
</evidence>